<dbReference type="GO" id="GO:0000814">
    <property type="term" value="C:ESCRT II complex"/>
    <property type="evidence" value="ECO:0007669"/>
    <property type="project" value="InterPro"/>
</dbReference>
<dbReference type="Pfam" id="PF04157">
    <property type="entry name" value="EAP30"/>
    <property type="match status" value="1"/>
</dbReference>
<dbReference type="PANTHER" id="PTHR12806">
    <property type="entry name" value="EAP30 SUBUNIT OF ELL COMPLEX"/>
    <property type="match status" value="1"/>
</dbReference>
<sequence>MAILWLLFGMDPVPWRKRALESQHGTLPQDVLDPSQCVRLRRFLRSLLLHDISPNLQCRGAGSHDLSLRCNLVVDGLLENQSKQGTTRWMRRRPGIQGLQRTQATRESFKALGDHVNQTKLELMRSQMAVFKESLEQFALKYRSDIRRDPAFRESFHAMCVTIGVDPLASNKGIWNRLLGFGDFYYELGVQCVETCLVLRSSVGALVELNLLLRHIQRRRGSAAEAVSADDVLKSLEKLSVLGGGLGVVTVGGSRYVRSQPMELSRDAADALDFAQRSGGFFSAPDLSASLGWAPARTEFTLQQLLRDGLTWLDLPPDAGAPCLYWVPAVGMEQAAAAYAAAHRLA</sequence>
<comment type="similarity">
    <text evidence="1">Belongs to the SNF8 family.</text>
</comment>
<evidence type="ECO:0000256" key="1">
    <source>
        <dbReference type="ARBA" id="ARBA00009834"/>
    </source>
</evidence>
<organism evidence="2">
    <name type="scientific">Auxenochlorella protothecoides</name>
    <name type="common">Green microalga</name>
    <name type="synonym">Chlorella protothecoides</name>
    <dbReference type="NCBI Taxonomy" id="3075"/>
    <lineage>
        <taxon>Eukaryota</taxon>
        <taxon>Viridiplantae</taxon>
        <taxon>Chlorophyta</taxon>
        <taxon>core chlorophytes</taxon>
        <taxon>Trebouxiophyceae</taxon>
        <taxon>Chlorellales</taxon>
        <taxon>Chlorellaceae</taxon>
        <taxon>Auxenochlorella</taxon>
    </lineage>
</organism>
<name>A0A1D2A3U2_AUXPR</name>
<dbReference type="InterPro" id="IPR036390">
    <property type="entry name" value="WH_DNA-bd_sf"/>
</dbReference>
<evidence type="ECO:0008006" key="3">
    <source>
        <dbReference type="Google" id="ProtNLM"/>
    </source>
</evidence>
<dbReference type="InterPro" id="IPR016689">
    <property type="entry name" value="ESCRT-2_cplx_Snf8"/>
</dbReference>
<dbReference type="InterPro" id="IPR036388">
    <property type="entry name" value="WH-like_DNA-bd_sf"/>
</dbReference>
<reference evidence="2" key="1">
    <citation type="submission" date="2015-08" db="EMBL/GenBank/DDBJ databases">
        <authorList>
            <person name="Babu N.S."/>
            <person name="Beckwith C.J."/>
            <person name="Beseler K.G."/>
            <person name="Brison A."/>
            <person name="Carone J.V."/>
            <person name="Caskin T.P."/>
            <person name="Diamond M."/>
            <person name="Durham M.E."/>
            <person name="Foxe J.M."/>
            <person name="Go M."/>
            <person name="Henderson B.A."/>
            <person name="Jones I.B."/>
            <person name="McGettigan J.A."/>
            <person name="Micheletti S.J."/>
            <person name="Nasrallah M.E."/>
            <person name="Ortiz D."/>
            <person name="Piller C.R."/>
            <person name="Privatt S.R."/>
            <person name="Schneider S.L."/>
            <person name="Sharp S."/>
            <person name="Smith T.C."/>
            <person name="Stanton J.D."/>
            <person name="Ullery H.E."/>
            <person name="Wilson R.J."/>
            <person name="Serrano M.G."/>
            <person name="Buck G."/>
            <person name="Lee V."/>
            <person name="Wang Y."/>
            <person name="Carvalho R."/>
            <person name="Voegtly L."/>
            <person name="Shi R."/>
            <person name="Duckworth R."/>
            <person name="Johnson A."/>
            <person name="Loviza R."/>
            <person name="Walstead R."/>
            <person name="Shah Z."/>
            <person name="Kiflezghi M."/>
            <person name="Wade K."/>
            <person name="Ball S.L."/>
            <person name="Bradley K.W."/>
            <person name="Asai D.J."/>
            <person name="Bowman C.A."/>
            <person name="Russell D.A."/>
            <person name="Pope W.H."/>
            <person name="Jacobs-Sera D."/>
            <person name="Hendrix R.W."/>
            <person name="Hatfull G.F."/>
        </authorList>
    </citation>
    <scope>NUCLEOTIDE SEQUENCE</scope>
</reference>
<protein>
    <recommendedName>
        <fullName evidence="3">Vacuolar protein sorting-associated protein</fullName>
    </recommendedName>
</protein>
<dbReference type="PANTHER" id="PTHR12806:SF0">
    <property type="entry name" value="VACUOLAR-SORTING PROTEIN SNF8"/>
    <property type="match status" value="1"/>
</dbReference>
<proteinExistence type="inferred from homology"/>
<accession>A0A1D2A3U2</accession>
<dbReference type="Gene3D" id="6.10.140.180">
    <property type="match status" value="1"/>
</dbReference>
<dbReference type="Gene3D" id="1.10.10.10">
    <property type="entry name" value="Winged helix-like DNA-binding domain superfamily/Winged helix DNA-binding domain"/>
    <property type="match status" value="2"/>
</dbReference>
<dbReference type="GO" id="GO:0043328">
    <property type="term" value="P:protein transport to vacuole involved in ubiquitin-dependent protein catabolic process via the multivesicular body sorting pathway"/>
    <property type="evidence" value="ECO:0007669"/>
    <property type="project" value="TreeGrafter"/>
</dbReference>
<dbReference type="EMBL" id="GDKF01004726">
    <property type="protein sequence ID" value="JAT73896.1"/>
    <property type="molecule type" value="Transcribed_RNA"/>
</dbReference>
<evidence type="ECO:0000313" key="2">
    <source>
        <dbReference type="EMBL" id="JAT73896.1"/>
    </source>
</evidence>
<dbReference type="InterPro" id="IPR040608">
    <property type="entry name" value="Snf8/Vps36"/>
</dbReference>
<gene>
    <name evidence="2" type="ORF">g.5779</name>
</gene>
<dbReference type="SUPFAM" id="SSF46785">
    <property type="entry name" value="Winged helix' DNA-binding domain"/>
    <property type="match status" value="2"/>
</dbReference>
<dbReference type="AlphaFoldDB" id="A0A1D2A3U2"/>